<dbReference type="AlphaFoldDB" id="K1XIJ1"/>
<feature type="region of interest" description="Disordered" evidence="1">
    <location>
        <begin position="420"/>
        <end position="520"/>
    </location>
</feature>
<dbReference type="GeneID" id="18757160"/>
<feature type="region of interest" description="Disordered" evidence="1">
    <location>
        <begin position="349"/>
        <end position="374"/>
    </location>
</feature>
<keyword evidence="3" id="KW-1185">Reference proteome</keyword>
<dbReference type="PANTHER" id="PTHR38119:SF1">
    <property type="entry name" value="BTB DOMAIN-CONTAINING PROTEIN"/>
    <property type="match status" value="1"/>
</dbReference>
<protein>
    <submittedName>
        <fullName evidence="2">Uncharacterized protein</fullName>
    </submittedName>
</protein>
<gene>
    <name evidence="2" type="ORF">MBM_01225</name>
</gene>
<dbReference type="InParanoid" id="K1XIJ1"/>
<feature type="compositionally biased region" description="Basic and acidic residues" evidence="1">
    <location>
        <begin position="465"/>
        <end position="480"/>
    </location>
</feature>
<reference evidence="2 3" key="1">
    <citation type="journal article" date="2012" name="BMC Genomics">
        <title>Sequencing the genome of Marssonina brunnea reveals fungus-poplar co-evolution.</title>
        <authorList>
            <person name="Zhu S."/>
            <person name="Cao Y.-Z."/>
            <person name="Jiang C."/>
            <person name="Tan B.-Y."/>
            <person name="Wang Z."/>
            <person name="Feng S."/>
            <person name="Zhang L."/>
            <person name="Su X.-H."/>
            <person name="Brejova B."/>
            <person name="Vinar T."/>
            <person name="Xu M."/>
            <person name="Wang M.-X."/>
            <person name="Zhang S.-G."/>
            <person name="Huang M.-R."/>
            <person name="Wu R."/>
            <person name="Zhou Y."/>
        </authorList>
    </citation>
    <scope>NUCLEOTIDE SEQUENCE [LARGE SCALE GENOMIC DNA]</scope>
    <source>
        <strain evidence="2 3">MB_m1</strain>
    </source>
</reference>
<feature type="region of interest" description="Disordered" evidence="1">
    <location>
        <begin position="1"/>
        <end position="65"/>
    </location>
</feature>
<feature type="compositionally biased region" description="Polar residues" evidence="1">
    <location>
        <begin position="15"/>
        <end position="28"/>
    </location>
</feature>
<feature type="compositionally biased region" description="Polar residues" evidence="1">
    <location>
        <begin position="296"/>
        <end position="308"/>
    </location>
</feature>
<feature type="region of interest" description="Disordered" evidence="1">
    <location>
        <begin position="255"/>
        <end position="281"/>
    </location>
</feature>
<name>K1XIJ1_MARBU</name>
<sequence length="858" mass="93293">MPPKKRLAPGEESENFNPLDTQLPQSKAQKGPGGVRLKTAAKAAPSTKTKSHKLPPKESKKQNNLISEVIDLDQIEHEKPYREQLHRKPEVRIKKVPPPTGKFPLFTDGDVIIHLECKGWLSTYQLHSSTLVHASAWFGETVDLDMSMLEADPVRGAKMQKRYKIKARYELKVNPDLKVYLLKRGSFTYFNEQVPSRLGSSKAGPQKSLGQALQAKMPASDAAVKKSISQSAALEVIDEDKHTHQPVIKDGVSEISRSAGEPSEAKKIAESVDKPEQPTIPKSVTDMARLSISESPVNVGSCDASSSFEGKPIEKEEVTTNSALDIDTAMVDNCGESTNVHALASDTVESASVKSDNDTTMTDIPEDTVPEGNDTHMSLPIIGKPMEACGSGMDSALKEVATSTTLSPTARSQIAASLTTDTPALASEDAVTTEPPALGPMSAEPENTDVHVPAPASAMDGNAVAEKEKLSEKEHVDTEKSSALPAATAKEQLPQSSTPAGPVQPTSQSQGTAEAESPKSTAIAIKGRIVKSPRGVTKFAMATNHFVARPLAIRSGHDFAFAHHNLFLAYYNLPLTISTVDIDFALDHAELLIDVARLYGSIPMVRSHITSALMNFGRDLYLAIMHDPPRWMQLAYYLESAPIFREGLIHAVGSYGWWPWSSFHPPEMFAQTIEVMNRKLSELEALRSAAADSLDAAQLQVGDVDLTADSLTAATADIWSVGQQWKSWFNGALAEADSKAPQSNPNLEHTRRLDHAGVYRLILKGGDAYLPLEEVLDRIEAIKPDGAKVPSKGREVERTLKTMKDYAQEQVAALCVNNSMLPVEEVGIDYFTCINLKDSEMPWVKPRGATVPKRKVQS</sequence>
<dbReference type="Proteomes" id="UP000006753">
    <property type="component" value="Unassembled WGS sequence"/>
</dbReference>
<dbReference type="EMBL" id="JH921429">
    <property type="protein sequence ID" value="EKD20543.1"/>
    <property type="molecule type" value="Genomic_DNA"/>
</dbReference>
<dbReference type="HOGENOM" id="CLU_007501_0_0_1"/>
<feature type="compositionally biased region" description="Low complexity" evidence="1">
    <location>
        <begin position="38"/>
        <end position="48"/>
    </location>
</feature>
<organism evidence="2 3">
    <name type="scientific">Marssonina brunnea f. sp. multigermtubi (strain MB_m1)</name>
    <name type="common">Marssonina leaf spot fungus</name>
    <dbReference type="NCBI Taxonomy" id="1072389"/>
    <lineage>
        <taxon>Eukaryota</taxon>
        <taxon>Fungi</taxon>
        <taxon>Dikarya</taxon>
        <taxon>Ascomycota</taxon>
        <taxon>Pezizomycotina</taxon>
        <taxon>Leotiomycetes</taxon>
        <taxon>Helotiales</taxon>
        <taxon>Drepanopezizaceae</taxon>
        <taxon>Drepanopeziza</taxon>
    </lineage>
</organism>
<dbReference type="eggNOG" id="ENOG502SVN5">
    <property type="taxonomic scope" value="Eukaryota"/>
</dbReference>
<dbReference type="OrthoDB" id="5280838at2759"/>
<dbReference type="PANTHER" id="PTHR38119">
    <property type="entry name" value="BTB DOMAIN-CONTAINING PROTEIN-RELATED"/>
    <property type="match status" value="1"/>
</dbReference>
<feature type="compositionally biased region" description="Basic and acidic residues" evidence="1">
    <location>
        <begin position="263"/>
        <end position="276"/>
    </location>
</feature>
<feature type="compositionally biased region" description="Polar residues" evidence="1">
    <location>
        <begin position="493"/>
        <end position="512"/>
    </location>
</feature>
<feature type="compositionally biased region" description="Polar residues" evidence="1">
    <location>
        <begin position="349"/>
        <end position="362"/>
    </location>
</feature>
<evidence type="ECO:0000313" key="3">
    <source>
        <dbReference type="Proteomes" id="UP000006753"/>
    </source>
</evidence>
<dbReference type="KEGG" id="mbe:MBM_01225"/>
<evidence type="ECO:0000256" key="1">
    <source>
        <dbReference type="SAM" id="MobiDB-lite"/>
    </source>
</evidence>
<feature type="region of interest" description="Disordered" evidence="1">
    <location>
        <begin position="296"/>
        <end position="315"/>
    </location>
</feature>
<accession>K1XIJ1</accession>
<evidence type="ECO:0000313" key="2">
    <source>
        <dbReference type="EMBL" id="EKD20543.1"/>
    </source>
</evidence>
<proteinExistence type="predicted"/>